<accession>A0ABD3LKY7</accession>
<keyword evidence="1" id="KW-0472">Membrane</keyword>
<keyword evidence="3" id="KW-1185">Reference proteome</keyword>
<proteinExistence type="predicted"/>
<reference evidence="2 3" key="1">
    <citation type="submission" date="2024-11" db="EMBL/GenBank/DDBJ databases">
        <title>Chromosome-level genome assembly of Eucalyptus globulus Labill. provides insights into its genome evolution.</title>
        <authorList>
            <person name="Li X."/>
        </authorList>
    </citation>
    <scope>NUCLEOTIDE SEQUENCE [LARGE SCALE GENOMIC DNA]</scope>
    <source>
        <strain evidence="2">CL2024</strain>
        <tissue evidence="2">Fresh tender leaves</tissue>
    </source>
</reference>
<keyword evidence="1" id="KW-1133">Transmembrane helix</keyword>
<dbReference type="Proteomes" id="UP001634007">
    <property type="component" value="Unassembled WGS sequence"/>
</dbReference>
<keyword evidence="1" id="KW-0812">Transmembrane</keyword>
<evidence type="ECO:0000313" key="2">
    <source>
        <dbReference type="EMBL" id="KAL3752455.1"/>
    </source>
</evidence>
<sequence length="80" mass="8962">MQPGRSASLTAFRWPGIQIPLPPSILRWPGQGLSHLTAWWSFRQLDLVVDDVLWTLVTVLESLALVAMLCFFVSFCGCTI</sequence>
<feature type="transmembrane region" description="Helical" evidence="1">
    <location>
        <begin position="52"/>
        <end position="76"/>
    </location>
</feature>
<dbReference type="AlphaFoldDB" id="A0ABD3LKY7"/>
<gene>
    <name evidence="2" type="ORF">ACJRO7_013153</name>
</gene>
<name>A0ABD3LKY7_EUCGL</name>
<comment type="caution">
    <text evidence="2">The sequence shown here is derived from an EMBL/GenBank/DDBJ whole genome shotgun (WGS) entry which is preliminary data.</text>
</comment>
<dbReference type="PANTHER" id="PTHR33726:SF17">
    <property type="entry name" value="OS06G0620700 PROTEIN"/>
    <property type="match status" value="1"/>
</dbReference>
<protein>
    <submittedName>
        <fullName evidence="2">Uncharacterized protein</fullName>
    </submittedName>
</protein>
<evidence type="ECO:0000256" key="1">
    <source>
        <dbReference type="SAM" id="Phobius"/>
    </source>
</evidence>
<evidence type="ECO:0000313" key="3">
    <source>
        <dbReference type="Proteomes" id="UP001634007"/>
    </source>
</evidence>
<dbReference type="EMBL" id="JBJKBG010000002">
    <property type="protein sequence ID" value="KAL3752455.1"/>
    <property type="molecule type" value="Genomic_DNA"/>
</dbReference>
<dbReference type="PANTHER" id="PTHR33726">
    <property type="entry name" value="TRANSMEMBRANE PROTEIN"/>
    <property type="match status" value="1"/>
</dbReference>
<organism evidence="2 3">
    <name type="scientific">Eucalyptus globulus</name>
    <name type="common">Tasmanian blue gum</name>
    <dbReference type="NCBI Taxonomy" id="34317"/>
    <lineage>
        <taxon>Eukaryota</taxon>
        <taxon>Viridiplantae</taxon>
        <taxon>Streptophyta</taxon>
        <taxon>Embryophyta</taxon>
        <taxon>Tracheophyta</taxon>
        <taxon>Spermatophyta</taxon>
        <taxon>Magnoliopsida</taxon>
        <taxon>eudicotyledons</taxon>
        <taxon>Gunneridae</taxon>
        <taxon>Pentapetalae</taxon>
        <taxon>rosids</taxon>
        <taxon>malvids</taxon>
        <taxon>Myrtales</taxon>
        <taxon>Myrtaceae</taxon>
        <taxon>Myrtoideae</taxon>
        <taxon>Eucalypteae</taxon>
        <taxon>Eucalyptus</taxon>
    </lineage>
</organism>